<evidence type="ECO:0000259" key="9">
    <source>
        <dbReference type="Pfam" id="PF07732"/>
    </source>
</evidence>
<dbReference type="Proteomes" id="UP001302676">
    <property type="component" value="Unassembled WGS sequence"/>
</dbReference>
<dbReference type="PANTHER" id="PTHR11709:SF145">
    <property type="entry name" value="LCC1"/>
    <property type="match status" value="1"/>
</dbReference>
<dbReference type="FunFam" id="2.60.40.420:FF:000038">
    <property type="entry name" value="Extracellular dihydrogeodin oxidase/laccase"/>
    <property type="match status" value="1"/>
</dbReference>
<dbReference type="InterPro" id="IPR008972">
    <property type="entry name" value="Cupredoxin"/>
</dbReference>
<dbReference type="SUPFAM" id="SSF49503">
    <property type="entry name" value="Cupredoxins"/>
    <property type="match status" value="3"/>
</dbReference>
<dbReference type="Gene3D" id="2.60.40.420">
    <property type="entry name" value="Cupredoxins - blue copper proteins"/>
    <property type="match status" value="3"/>
</dbReference>
<keyword evidence="5" id="KW-0186">Copper</keyword>
<feature type="domain" description="Plastocyanin-like" evidence="7">
    <location>
        <begin position="215"/>
        <end position="375"/>
    </location>
</feature>
<evidence type="ECO:0000313" key="10">
    <source>
        <dbReference type="EMBL" id="KAK4145009.1"/>
    </source>
</evidence>
<dbReference type="EMBL" id="MU853572">
    <property type="protein sequence ID" value="KAK4145009.1"/>
    <property type="molecule type" value="Genomic_DNA"/>
</dbReference>
<protein>
    <submittedName>
        <fullName evidence="10">Multicopper oxidase-domain-containing protein</fullName>
    </submittedName>
</protein>
<dbReference type="InterPro" id="IPR011706">
    <property type="entry name" value="Cu-oxidase_C"/>
</dbReference>
<feature type="domain" description="Plastocyanin-like" evidence="8">
    <location>
        <begin position="454"/>
        <end position="563"/>
    </location>
</feature>
<gene>
    <name evidence="10" type="ORF">C8A04DRAFT_36140</name>
</gene>
<keyword evidence="11" id="KW-1185">Reference proteome</keyword>
<dbReference type="FunFam" id="2.60.40.420:FF:000021">
    <property type="entry name" value="Extracellular dihydrogeodin oxidase/laccase"/>
    <property type="match status" value="1"/>
</dbReference>
<keyword evidence="6" id="KW-0325">Glycoprotein</keyword>
<proteinExistence type="inferred from homology"/>
<comment type="similarity">
    <text evidence="1">Belongs to the multicopper oxidase family.</text>
</comment>
<dbReference type="GeneID" id="87820030"/>
<dbReference type="Pfam" id="PF07731">
    <property type="entry name" value="Cu-oxidase_2"/>
    <property type="match status" value="1"/>
</dbReference>
<dbReference type="CDD" id="cd13880">
    <property type="entry name" value="CuRO_2_MaLCC_like"/>
    <property type="match status" value="1"/>
</dbReference>
<evidence type="ECO:0000256" key="3">
    <source>
        <dbReference type="ARBA" id="ARBA00022737"/>
    </source>
</evidence>
<evidence type="ECO:0000256" key="5">
    <source>
        <dbReference type="ARBA" id="ARBA00023008"/>
    </source>
</evidence>
<organism evidence="10 11">
    <name type="scientific">Dichotomopilus funicola</name>
    <dbReference type="NCBI Taxonomy" id="1934379"/>
    <lineage>
        <taxon>Eukaryota</taxon>
        <taxon>Fungi</taxon>
        <taxon>Dikarya</taxon>
        <taxon>Ascomycota</taxon>
        <taxon>Pezizomycotina</taxon>
        <taxon>Sordariomycetes</taxon>
        <taxon>Sordariomycetidae</taxon>
        <taxon>Sordariales</taxon>
        <taxon>Chaetomiaceae</taxon>
        <taxon>Dichotomopilus</taxon>
    </lineage>
</organism>
<keyword evidence="3" id="KW-0677">Repeat</keyword>
<dbReference type="InterPro" id="IPR011707">
    <property type="entry name" value="Cu-oxidase-like_N"/>
</dbReference>
<dbReference type="GO" id="GO:0005507">
    <property type="term" value="F:copper ion binding"/>
    <property type="evidence" value="ECO:0007669"/>
    <property type="project" value="InterPro"/>
</dbReference>
<dbReference type="CDD" id="cd13854">
    <property type="entry name" value="CuRO_1_MaLCC_like"/>
    <property type="match status" value="1"/>
</dbReference>
<dbReference type="InterPro" id="IPR001117">
    <property type="entry name" value="Cu-oxidase_2nd"/>
</dbReference>
<reference evidence="10" key="1">
    <citation type="journal article" date="2023" name="Mol. Phylogenet. Evol.">
        <title>Genome-scale phylogeny and comparative genomics of the fungal order Sordariales.</title>
        <authorList>
            <person name="Hensen N."/>
            <person name="Bonometti L."/>
            <person name="Westerberg I."/>
            <person name="Brannstrom I.O."/>
            <person name="Guillou S."/>
            <person name="Cros-Aarteil S."/>
            <person name="Calhoun S."/>
            <person name="Haridas S."/>
            <person name="Kuo A."/>
            <person name="Mondo S."/>
            <person name="Pangilinan J."/>
            <person name="Riley R."/>
            <person name="LaButti K."/>
            <person name="Andreopoulos B."/>
            <person name="Lipzen A."/>
            <person name="Chen C."/>
            <person name="Yan M."/>
            <person name="Daum C."/>
            <person name="Ng V."/>
            <person name="Clum A."/>
            <person name="Steindorff A."/>
            <person name="Ohm R.A."/>
            <person name="Martin F."/>
            <person name="Silar P."/>
            <person name="Natvig D.O."/>
            <person name="Lalanne C."/>
            <person name="Gautier V."/>
            <person name="Ament-Velasquez S.L."/>
            <person name="Kruys A."/>
            <person name="Hutchinson M.I."/>
            <person name="Powell A.J."/>
            <person name="Barry K."/>
            <person name="Miller A.N."/>
            <person name="Grigoriev I.V."/>
            <person name="Debuchy R."/>
            <person name="Gladieux P."/>
            <person name="Hiltunen Thoren M."/>
            <person name="Johannesson H."/>
        </authorList>
    </citation>
    <scope>NUCLEOTIDE SEQUENCE</scope>
    <source>
        <strain evidence="10">CBS 141.50</strain>
    </source>
</reference>
<evidence type="ECO:0000256" key="1">
    <source>
        <dbReference type="ARBA" id="ARBA00010609"/>
    </source>
</evidence>
<dbReference type="PANTHER" id="PTHR11709">
    <property type="entry name" value="MULTI-COPPER OXIDASE"/>
    <property type="match status" value="1"/>
</dbReference>
<keyword evidence="2" id="KW-0479">Metal-binding</keyword>
<evidence type="ECO:0000259" key="7">
    <source>
        <dbReference type="Pfam" id="PF00394"/>
    </source>
</evidence>
<dbReference type="Pfam" id="PF07732">
    <property type="entry name" value="Cu-oxidase_3"/>
    <property type="match status" value="1"/>
</dbReference>
<evidence type="ECO:0000256" key="6">
    <source>
        <dbReference type="ARBA" id="ARBA00023180"/>
    </source>
</evidence>
<dbReference type="CDD" id="cd13901">
    <property type="entry name" value="CuRO_3_MaLCC_like"/>
    <property type="match status" value="1"/>
</dbReference>
<comment type="caution">
    <text evidence="10">The sequence shown here is derived from an EMBL/GenBank/DDBJ whole genome shotgun (WGS) entry which is preliminary data.</text>
</comment>
<evidence type="ECO:0000313" key="11">
    <source>
        <dbReference type="Proteomes" id="UP001302676"/>
    </source>
</evidence>
<dbReference type="Pfam" id="PF00394">
    <property type="entry name" value="Cu-oxidase"/>
    <property type="match status" value="1"/>
</dbReference>
<dbReference type="AlphaFoldDB" id="A0AAN6V5T8"/>
<dbReference type="InterPro" id="IPR045087">
    <property type="entry name" value="Cu-oxidase_fam"/>
</dbReference>
<dbReference type="RefSeq" id="XP_062638380.1">
    <property type="nucleotide sequence ID" value="XM_062783417.1"/>
</dbReference>
<accession>A0AAN6V5T8</accession>
<reference evidence="10" key="2">
    <citation type="submission" date="2023-05" db="EMBL/GenBank/DDBJ databases">
        <authorList>
            <consortium name="Lawrence Berkeley National Laboratory"/>
            <person name="Steindorff A."/>
            <person name="Hensen N."/>
            <person name="Bonometti L."/>
            <person name="Westerberg I."/>
            <person name="Brannstrom I.O."/>
            <person name="Guillou S."/>
            <person name="Cros-Aarteil S."/>
            <person name="Calhoun S."/>
            <person name="Haridas S."/>
            <person name="Kuo A."/>
            <person name="Mondo S."/>
            <person name="Pangilinan J."/>
            <person name="Riley R."/>
            <person name="Labutti K."/>
            <person name="Andreopoulos B."/>
            <person name="Lipzen A."/>
            <person name="Chen C."/>
            <person name="Yanf M."/>
            <person name="Daum C."/>
            <person name="Ng V."/>
            <person name="Clum A."/>
            <person name="Ohm R."/>
            <person name="Martin F."/>
            <person name="Silar P."/>
            <person name="Natvig D."/>
            <person name="Lalanne C."/>
            <person name="Gautier V."/>
            <person name="Ament-Velasquez S.L."/>
            <person name="Kruys A."/>
            <person name="Hutchinson M.I."/>
            <person name="Powell A.J."/>
            <person name="Barry K."/>
            <person name="Miller A.N."/>
            <person name="Grigoriev I.V."/>
            <person name="Debuchy R."/>
            <person name="Gladieux P."/>
            <person name="Thoren M.H."/>
            <person name="Johannesson H."/>
        </authorList>
    </citation>
    <scope>NUCLEOTIDE SEQUENCE</scope>
    <source>
        <strain evidence="10">CBS 141.50</strain>
    </source>
</reference>
<feature type="domain" description="Plastocyanin-like" evidence="9">
    <location>
        <begin position="91"/>
        <end position="204"/>
    </location>
</feature>
<evidence type="ECO:0000256" key="2">
    <source>
        <dbReference type="ARBA" id="ARBA00022723"/>
    </source>
</evidence>
<sequence length="597" mass="66342">MGLLDGLIAGVVGSVLPRVLYTAVATLEQSNTNGLSVLGTLFAPTLPPFLSDDPAHDPFPWGDRTDSGTNPYLEYPLTGDVRRYEFVISRGVIAPDGYEREVLLVNGAYPGPLIEANWGDTIVVKVHNNITGPDEGTAIHWHGFLQHETPWEDGAPGISQCPITPRGTYQYEFVASLYGTSWYHAHYSAQYTGGIVGPIVVHGPTHEKYDIDLGPVMLSDWYHKEYFDIVEEMLAPHGNPKVYSDNNLINGKMHFDCSTLPPNDTHRCTNNAGLAQFRFHTGKTHRLRLINSGGDGVQRFSIDEHTLTVIAEDFVPVQPYNTTVVTLGVGQRADVLVTANASKSPNATFWMRSNLTSCSPAHQPYAVAAVHYDQANTSTTPDSRAWDVPDPENCANDPLGTSEPLFPIPVPKPTMVEEMGIELFRNESDVALWRFNGVSMRTDYNAPVILLANDGVFRYPEEWNVVNCRNHTKIRIIVNNRGGGSHPMHLHGHNFYVLHEGHGEWDGTIVRPSNPTRRDVYLVRANGHLVIQFDGAPGVWAFHCHIAWHASGGFLTTLIVRPDKVEQLEIPRDVEKTCRSWDLWSKYNIVDQIDSGT</sequence>
<dbReference type="GO" id="GO:0016491">
    <property type="term" value="F:oxidoreductase activity"/>
    <property type="evidence" value="ECO:0007669"/>
    <property type="project" value="UniProtKB-KW"/>
</dbReference>
<keyword evidence="4" id="KW-0560">Oxidoreductase</keyword>
<evidence type="ECO:0000256" key="4">
    <source>
        <dbReference type="ARBA" id="ARBA00023002"/>
    </source>
</evidence>
<name>A0AAN6V5T8_9PEZI</name>
<evidence type="ECO:0000259" key="8">
    <source>
        <dbReference type="Pfam" id="PF07731"/>
    </source>
</evidence>